<dbReference type="Pfam" id="PF12937">
    <property type="entry name" value="F-box-like"/>
    <property type="match status" value="1"/>
</dbReference>
<dbReference type="InterPro" id="IPR036047">
    <property type="entry name" value="F-box-like_dom_sf"/>
</dbReference>
<protein>
    <recommendedName>
        <fullName evidence="6">TLDc domain-containing protein</fullName>
    </recommendedName>
</protein>
<dbReference type="SMART" id="SM00256">
    <property type="entry name" value="FBOX"/>
    <property type="match status" value="1"/>
</dbReference>
<dbReference type="EMBL" id="JAPMOS010000182">
    <property type="protein sequence ID" value="KAJ4454134.1"/>
    <property type="molecule type" value="Genomic_DNA"/>
</dbReference>
<dbReference type="InterPro" id="IPR001810">
    <property type="entry name" value="F-box_dom"/>
</dbReference>
<feature type="domain" description="TLDc" evidence="2">
    <location>
        <begin position="208"/>
        <end position="389"/>
    </location>
</feature>
<evidence type="ECO:0000313" key="5">
    <source>
        <dbReference type="Proteomes" id="UP001141327"/>
    </source>
</evidence>
<accession>A0ABQ8U453</accession>
<reference evidence="4" key="1">
    <citation type="journal article" date="2022" name="bioRxiv">
        <title>Genomics of Preaxostyla Flagellates Illuminates Evolutionary Transitions and the Path Towards Mitochondrial Loss.</title>
        <authorList>
            <person name="Novak L.V.F."/>
            <person name="Treitli S.C."/>
            <person name="Pyrih J."/>
            <person name="Halakuc P."/>
            <person name="Pipaliya S.V."/>
            <person name="Vacek V."/>
            <person name="Brzon O."/>
            <person name="Soukal P."/>
            <person name="Eme L."/>
            <person name="Dacks J.B."/>
            <person name="Karnkowska A."/>
            <person name="Elias M."/>
            <person name="Hampl V."/>
        </authorList>
    </citation>
    <scope>NUCLEOTIDE SEQUENCE</scope>
    <source>
        <strain evidence="4">RCP-MX</strain>
    </source>
</reference>
<feature type="domain" description="F-box" evidence="1">
    <location>
        <begin position="135"/>
        <end position="182"/>
    </location>
</feature>
<comment type="caution">
    <text evidence="4">The sequence shown here is derived from an EMBL/GenBank/DDBJ whole genome shotgun (WGS) entry which is preliminary data.</text>
</comment>
<keyword evidence="5" id="KW-1185">Reference proteome</keyword>
<evidence type="ECO:0000313" key="4">
    <source>
        <dbReference type="EMBL" id="KAJ4454134.1"/>
    </source>
</evidence>
<name>A0ABQ8U453_9EUKA</name>
<evidence type="ECO:0000259" key="2">
    <source>
        <dbReference type="PROSITE" id="PS51886"/>
    </source>
</evidence>
<evidence type="ECO:0000313" key="3">
    <source>
        <dbReference type="EMBL" id="KAJ4452465.1"/>
    </source>
</evidence>
<dbReference type="InterPro" id="IPR006571">
    <property type="entry name" value="TLDc_dom"/>
</dbReference>
<dbReference type="EMBL" id="JAPMOS010000498">
    <property type="protein sequence ID" value="KAJ4452465.1"/>
    <property type="molecule type" value="Genomic_DNA"/>
</dbReference>
<proteinExistence type="predicted"/>
<gene>
    <name evidence="4" type="ORF">PAPYR_11228</name>
    <name evidence="3" type="ORF">PAPYR_13374</name>
</gene>
<evidence type="ECO:0000259" key="1">
    <source>
        <dbReference type="PROSITE" id="PS50181"/>
    </source>
</evidence>
<sequence length="392" mass="43767">MMESEDHAINKSKMKEYDMKNDGENQASELAAIEKARTVLNETSEASLAAIESATEGLIGAVKQRRNSLVEAVHETQRQLLNEFEAHKDMLEKTTASPEFRWIIPWRGSTLVFRSDPDKLVKHIMNWGAVGIEDDCGLCRLPLEVLGEIVQLLPISSLLALRQTCRFFASFFNGPFPIWEMAYRRDFGEAAKGDLTWVEAYRKAFHALPTNIPLNPSEASHLQRWFGSLPRCNHLLYRATRDGWAPAIFHVKCDGKGPTMTLIQTNTNHIFGGFTSVSWSSPIYPRPCADRTAFLFSLRRGVDGGGDGGPPLRLDQWQNPDFAVRHDSQYGPSFGFNDLCTLGSTLINLRAWTYGPQPSIPASDGMYRYLAGVPGDQARLVELEVFGVSPGD</sequence>
<organism evidence="4 5">
    <name type="scientific">Paratrimastix pyriformis</name>
    <dbReference type="NCBI Taxonomy" id="342808"/>
    <lineage>
        <taxon>Eukaryota</taxon>
        <taxon>Metamonada</taxon>
        <taxon>Preaxostyla</taxon>
        <taxon>Paratrimastigidae</taxon>
        <taxon>Paratrimastix</taxon>
    </lineage>
</organism>
<dbReference type="SUPFAM" id="SSF81383">
    <property type="entry name" value="F-box domain"/>
    <property type="match status" value="1"/>
</dbReference>
<dbReference type="Gene3D" id="1.20.1280.50">
    <property type="match status" value="1"/>
</dbReference>
<dbReference type="Pfam" id="PF07534">
    <property type="entry name" value="TLD"/>
    <property type="match status" value="1"/>
</dbReference>
<dbReference type="PROSITE" id="PS51886">
    <property type="entry name" value="TLDC"/>
    <property type="match status" value="1"/>
</dbReference>
<dbReference type="PROSITE" id="PS50181">
    <property type="entry name" value="FBOX"/>
    <property type="match status" value="1"/>
</dbReference>
<evidence type="ECO:0008006" key="6">
    <source>
        <dbReference type="Google" id="ProtNLM"/>
    </source>
</evidence>
<dbReference type="Proteomes" id="UP001141327">
    <property type="component" value="Unassembled WGS sequence"/>
</dbReference>
<dbReference type="SMART" id="SM00584">
    <property type="entry name" value="TLDc"/>
    <property type="match status" value="1"/>
</dbReference>